<proteinExistence type="predicted"/>
<dbReference type="RefSeq" id="WP_108924968.1">
    <property type="nucleotide sequence ID" value="NZ_BFCH01000021.1"/>
</dbReference>
<reference evidence="1" key="1">
    <citation type="journal article" date="2018" name="Genome Announc.">
        <title>Draft Genome Sequence of Mycobacterium montefiorense Isolated from Japanese Black Salamander (Hynobius nigrescens).</title>
        <authorList>
            <person name="Fukano H."/>
            <person name="Yoshida M."/>
            <person name="Shimizu A."/>
            <person name="Iwao H."/>
            <person name="Katayama Y."/>
            <person name="Omatsu T."/>
            <person name="Mizutani T."/>
            <person name="Kurata O."/>
            <person name="Wada S."/>
            <person name="Hoshino Y."/>
        </authorList>
    </citation>
    <scope>NUCLEOTIDE SEQUENCE</scope>
    <source>
        <strain evidence="1">BS</strain>
    </source>
</reference>
<organism evidence="2 4">
    <name type="scientific">Mycobacterium montefiorense</name>
    <dbReference type="NCBI Taxonomy" id="154654"/>
    <lineage>
        <taxon>Bacteria</taxon>
        <taxon>Bacillati</taxon>
        <taxon>Actinomycetota</taxon>
        <taxon>Actinomycetes</taxon>
        <taxon>Mycobacteriales</taxon>
        <taxon>Mycobacteriaceae</taxon>
        <taxon>Mycobacterium</taxon>
        <taxon>Mycobacterium simiae complex</taxon>
    </lineage>
</organism>
<comment type="caution">
    <text evidence="2">The sequence shown here is derived from an EMBL/GenBank/DDBJ whole genome shotgun (WGS) entry which is preliminary data.</text>
</comment>
<dbReference type="AlphaFoldDB" id="A0AA37UXE5"/>
<dbReference type="EMBL" id="BFCH01000021">
    <property type="protein sequence ID" value="GBG39669.1"/>
    <property type="molecule type" value="Genomic_DNA"/>
</dbReference>
<dbReference type="Proteomes" id="UP001139505">
    <property type="component" value="Unassembled WGS sequence"/>
</dbReference>
<reference evidence="2" key="4">
    <citation type="submission" date="2022-04" db="EMBL/GenBank/DDBJ databases">
        <authorList>
            <person name="Komine T."/>
            <person name="Fukano H."/>
            <person name="Wada S."/>
        </authorList>
    </citation>
    <scope>NUCLEOTIDE SEQUENCE</scope>
    <source>
        <strain evidence="2">NJB18185</strain>
    </source>
</reference>
<dbReference type="Proteomes" id="UP000245060">
    <property type="component" value="Unassembled WGS sequence"/>
</dbReference>
<name>A0AA37UXE5_9MYCO</name>
<evidence type="ECO:0000313" key="4">
    <source>
        <dbReference type="Proteomes" id="UP001139505"/>
    </source>
</evidence>
<reference evidence="3" key="2">
    <citation type="submission" date="2018-04" db="EMBL/GenBank/DDBJ databases">
        <title>Draft genome sequence of Mycobacterium montefiorense isolated from Japanese black salamander.</title>
        <authorList>
            <person name="Fukano H."/>
            <person name="Yoshida M."/>
            <person name="Shimizu A."/>
            <person name="Iwao H."/>
            <person name="Kurata O."/>
            <person name="Katayama Y."/>
            <person name="Omatsu T."/>
            <person name="Mizutani T."/>
            <person name="Wada S."/>
            <person name="Hoshino Y."/>
        </authorList>
    </citation>
    <scope>NUCLEOTIDE SEQUENCE [LARGE SCALE GENOMIC DNA]</scope>
    <source>
        <strain evidence="3">BS</strain>
    </source>
</reference>
<sequence length="324" mass="36486">MSEDSIIFEGEWSPWPEDLDPVKAADQLTTSTLGDPHDSLIQLLRTVPTVIGSAPVRIREGSRMAEDGDAVPGLLNLPMLCHNYLAGSADFFKGLYRIMRPRPKALEIPRFSAYPLLRGVIESSGQTAWVLGTSERRDRFQRLLQLEKAEMDYDRRYVKSATVLHDDYTRERRSHMNEILRKAESERRIRWKQLCNAAAALGIDETEFEQGVPGGYESIISESAYESHLSDGEHTPVECHWISRYYASIWVFISGLSHPSVSRAWAGSLHGPGETGADGYTRVKTSANPELIRDALLMALRLHMRALRLWAEASGVRWSDAIFG</sequence>
<dbReference type="EMBL" id="BQYH01000029">
    <property type="protein sequence ID" value="GKU74121.1"/>
    <property type="molecule type" value="Genomic_DNA"/>
</dbReference>
<evidence type="ECO:0000313" key="3">
    <source>
        <dbReference type="Proteomes" id="UP000245060"/>
    </source>
</evidence>
<reference evidence="2" key="3">
    <citation type="journal article" date="2022" name="Microbiol. Resour. Announc.">
        <title>Draft Genome Sequences of Eight Mycobacterium montefiorense Strains Isolated from Salamanders in Captivity.</title>
        <authorList>
            <person name="Komine T."/>
            <person name="Ihara H."/>
            <person name="Fukano H."/>
            <person name="Hoshino Y."/>
            <person name="Kurata O."/>
            <person name="Wada S."/>
        </authorList>
    </citation>
    <scope>NUCLEOTIDE SEQUENCE</scope>
    <source>
        <strain evidence="2">NJB18185</strain>
    </source>
</reference>
<gene>
    <name evidence="1" type="ORF">MmonteBS_40410</name>
    <name evidence="2" type="ORF">NJB18185_38920</name>
</gene>
<evidence type="ECO:0000313" key="1">
    <source>
        <dbReference type="EMBL" id="GBG39669.1"/>
    </source>
</evidence>
<protein>
    <submittedName>
        <fullName evidence="2">Uncharacterized protein</fullName>
    </submittedName>
</protein>
<evidence type="ECO:0000313" key="2">
    <source>
        <dbReference type="EMBL" id="GKU74121.1"/>
    </source>
</evidence>
<accession>A0AA37UXE5</accession>
<keyword evidence="3" id="KW-1185">Reference proteome</keyword>